<sequence length="279" mass="28903">MSQPESDGPSAGKQRGTRLRKGSKLFRRTSGALALLVALFTVGLLYAALSPSNAPAQAAQAASQSEIDAGKALYQNSCISCHGANLQGVQDRGPSLIGVGSAAAYFQLATGRMPATENGAQMARKAPVFSEQQIKQLEAYIQANGGGPETPTGDLRNMNDLAKGGELFRLNCASCHNFTGQGGALSQGKFAPPLGAATDLDIYTAMQSGPENMPKFSDGQLTPDEKKAIIAFVQTVNKEQIDPGGFPLGGFGPAPEGLIAFVVGMVAIVGVTLWMGSRA</sequence>
<evidence type="ECO:0000256" key="17">
    <source>
        <dbReference type="PIRNR" id="PIRNR000007"/>
    </source>
</evidence>
<comment type="PTM">
    <text evidence="18">Binds 2 heme c groups covalently per subunit.</text>
</comment>
<feature type="transmembrane region" description="Helical" evidence="17">
    <location>
        <begin position="25"/>
        <end position="49"/>
    </location>
</feature>
<keyword evidence="13 17" id="KW-1133">Transmembrane helix</keyword>
<comment type="catalytic activity">
    <reaction evidence="16 17">
        <text>a quinol + 2 Fe(III)-[cytochrome c](out) = a quinone + 2 Fe(II)-[cytochrome c](out) + 2 H(+)(out)</text>
        <dbReference type="Rhea" id="RHEA:11484"/>
        <dbReference type="Rhea" id="RHEA-COMP:10350"/>
        <dbReference type="Rhea" id="RHEA-COMP:14399"/>
        <dbReference type="ChEBI" id="CHEBI:15378"/>
        <dbReference type="ChEBI" id="CHEBI:24646"/>
        <dbReference type="ChEBI" id="CHEBI:29033"/>
        <dbReference type="ChEBI" id="CHEBI:29034"/>
        <dbReference type="ChEBI" id="CHEBI:132124"/>
        <dbReference type="EC" id="7.1.1.8"/>
    </reaction>
</comment>
<keyword evidence="12 17" id="KW-0249">Electron transport</keyword>
<keyword evidence="4 17" id="KW-0813">Transport</keyword>
<keyword evidence="7 17" id="KW-0679">Respiratory chain</keyword>
<dbReference type="Proteomes" id="UP000562984">
    <property type="component" value="Unassembled WGS sequence"/>
</dbReference>
<evidence type="ECO:0000256" key="2">
    <source>
        <dbReference type="ARBA" id="ARBA00012951"/>
    </source>
</evidence>
<evidence type="ECO:0000256" key="4">
    <source>
        <dbReference type="ARBA" id="ARBA00022448"/>
    </source>
</evidence>
<evidence type="ECO:0000313" key="22">
    <source>
        <dbReference type="EMBL" id="NNG34668.1"/>
    </source>
</evidence>
<dbReference type="AlphaFoldDB" id="A0A849A6E9"/>
<dbReference type="InterPro" id="IPR036909">
    <property type="entry name" value="Cyt_c-like_dom_sf"/>
</dbReference>
<dbReference type="GO" id="GO:0005886">
    <property type="term" value="C:plasma membrane"/>
    <property type="evidence" value="ECO:0007669"/>
    <property type="project" value="UniProtKB-SubCell"/>
</dbReference>
<keyword evidence="14 17" id="KW-0408">Iron</keyword>
<keyword evidence="9 17" id="KW-0479">Metal-binding</keyword>
<evidence type="ECO:0000256" key="13">
    <source>
        <dbReference type="ARBA" id="ARBA00022989"/>
    </source>
</evidence>
<dbReference type="InterPro" id="IPR050597">
    <property type="entry name" value="Cytochrome_c_Oxidase_Subunit"/>
</dbReference>
<dbReference type="GO" id="GO:0008121">
    <property type="term" value="F:quinol-cytochrome-c reductase activity"/>
    <property type="evidence" value="ECO:0007669"/>
    <property type="project" value="UniProtKB-UniRule"/>
</dbReference>
<reference evidence="22 23" key="1">
    <citation type="submission" date="2020-05" db="EMBL/GenBank/DDBJ databases">
        <title>Nakamurella sp. DB0629 isolated from air conditioner.</title>
        <authorList>
            <person name="Kim D.H."/>
            <person name="Kim D.-U."/>
        </authorList>
    </citation>
    <scope>NUCLEOTIDE SEQUENCE [LARGE SCALE GENOMIC DNA]</scope>
    <source>
        <strain evidence="22 23">DB0629</strain>
    </source>
</reference>
<feature type="binding site" description="axial binding residue" evidence="19">
    <location>
        <position position="176"/>
    </location>
    <ligand>
        <name>heme c</name>
        <dbReference type="ChEBI" id="CHEBI:61717"/>
        <label>2</label>
    </ligand>
    <ligandPart>
        <name>Fe</name>
        <dbReference type="ChEBI" id="CHEBI:18248"/>
    </ligandPart>
</feature>
<dbReference type="PROSITE" id="PS51007">
    <property type="entry name" value="CYTC"/>
    <property type="match status" value="2"/>
</dbReference>
<dbReference type="GO" id="GO:0005506">
    <property type="term" value="F:iron ion binding"/>
    <property type="evidence" value="ECO:0007669"/>
    <property type="project" value="UniProtKB-UniRule"/>
</dbReference>
<feature type="binding site" description="covalent" evidence="18">
    <location>
        <position position="78"/>
    </location>
    <ligand>
        <name>heme c</name>
        <dbReference type="ChEBI" id="CHEBI:61717"/>
        <label>1</label>
    </ligand>
</feature>
<dbReference type="EC" id="7.1.1.8" evidence="2 17"/>
<name>A0A849A6E9_9ACTN</name>
<evidence type="ECO:0000256" key="11">
    <source>
        <dbReference type="ARBA" id="ARBA00022967"/>
    </source>
</evidence>
<keyword evidence="10" id="KW-0677">Repeat</keyword>
<protein>
    <recommendedName>
        <fullName evidence="3 17">Cytochrome bc1 complex cytochrome c subunit</fullName>
        <ecNumber evidence="2 17">7.1.1.8</ecNumber>
    </recommendedName>
</protein>
<feature type="binding site" description="covalent" evidence="18">
    <location>
        <position position="175"/>
    </location>
    <ligand>
        <name>heme c</name>
        <dbReference type="ChEBI" id="CHEBI:61717"/>
        <label>2</label>
    </ligand>
</feature>
<evidence type="ECO:0000256" key="10">
    <source>
        <dbReference type="ARBA" id="ARBA00022737"/>
    </source>
</evidence>
<dbReference type="EMBL" id="JABEND010000001">
    <property type="protein sequence ID" value="NNG34668.1"/>
    <property type="molecule type" value="Genomic_DNA"/>
</dbReference>
<evidence type="ECO:0000256" key="20">
    <source>
        <dbReference type="SAM" id="MobiDB-lite"/>
    </source>
</evidence>
<evidence type="ECO:0000256" key="7">
    <source>
        <dbReference type="ARBA" id="ARBA00022660"/>
    </source>
</evidence>
<proteinExistence type="predicted"/>
<dbReference type="RefSeq" id="WP_171198265.1">
    <property type="nucleotide sequence ID" value="NZ_JABEND010000001.1"/>
</dbReference>
<evidence type="ECO:0000256" key="19">
    <source>
        <dbReference type="PIRSR" id="PIRSR000007-51"/>
    </source>
</evidence>
<evidence type="ECO:0000259" key="21">
    <source>
        <dbReference type="PROSITE" id="PS51007"/>
    </source>
</evidence>
<dbReference type="Pfam" id="PF13442">
    <property type="entry name" value="Cytochrome_CBB3"/>
    <property type="match status" value="1"/>
</dbReference>
<feature type="domain" description="Cytochrome c" evidence="21">
    <location>
        <begin position="65"/>
        <end position="145"/>
    </location>
</feature>
<comment type="caution">
    <text evidence="22">The sequence shown here is derived from an EMBL/GenBank/DDBJ whole genome shotgun (WGS) entry which is preliminary data.</text>
</comment>
<comment type="subcellular location">
    <subcellularLocation>
        <location evidence="1 17">Cell membrane</location>
        <topology evidence="1 17">Multi-pass membrane protein</topology>
    </subcellularLocation>
</comment>
<accession>A0A849A6E9</accession>
<dbReference type="PANTHER" id="PTHR33751:SF13">
    <property type="entry name" value="CYTOCHROME BC1 COMPLEX CYTOCHROME C SUBUNIT"/>
    <property type="match status" value="1"/>
</dbReference>
<feature type="domain" description="Cytochrome c" evidence="21">
    <location>
        <begin position="159"/>
        <end position="237"/>
    </location>
</feature>
<gene>
    <name evidence="22" type="ORF">HKD39_02805</name>
</gene>
<evidence type="ECO:0000256" key="18">
    <source>
        <dbReference type="PIRSR" id="PIRSR000007-50"/>
    </source>
</evidence>
<organism evidence="22 23">
    <name type="scientific">Nakamurella aerolata</name>
    <dbReference type="NCBI Taxonomy" id="1656892"/>
    <lineage>
        <taxon>Bacteria</taxon>
        <taxon>Bacillati</taxon>
        <taxon>Actinomycetota</taxon>
        <taxon>Actinomycetes</taxon>
        <taxon>Nakamurellales</taxon>
        <taxon>Nakamurellaceae</taxon>
        <taxon>Nakamurella</taxon>
    </lineage>
</organism>
<dbReference type="GO" id="GO:0020037">
    <property type="term" value="F:heme binding"/>
    <property type="evidence" value="ECO:0007669"/>
    <property type="project" value="UniProtKB-UniRule"/>
</dbReference>
<feature type="region of interest" description="Disordered" evidence="20">
    <location>
        <begin position="1"/>
        <end position="22"/>
    </location>
</feature>
<evidence type="ECO:0000256" key="15">
    <source>
        <dbReference type="ARBA" id="ARBA00023136"/>
    </source>
</evidence>
<evidence type="ECO:0000313" key="23">
    <source>
        <dbReference type="Proteomes" id="UP000562984"/>
    </source>
</evidence>
<evidence type="ECO:0000256" key="1">
    <source>
        <dbReference type="ARBA" id="ARBA00004651"/>
    </source>
</evidence>
<keyword evidence="11 17" id="KW-1278">Translocase</keyword>
<dbReference type="PANTHER" id="PTHR33751">
    <property type="entry name" value="CBB3-TYPE CYTOCHROME C OXIDASE SUBUNIT FIXP"/>
    <property type="match status" value="1"/>
</dbReference>
<keyword evidence="6 17" id="KW-0349">Heme</keyword>
<evidence type="ECO:0000256" key="16">
    <source>
        <dbReference type="ARBA" id="ARBA00029351"/>
    </source>
</evidence>
<keyword evidence="15 17" id="KW-0472">Membrane</keyword>
<feature type="binding site" description="covalent" evidence="18">
    <location>
        <position position="81"/>
    </location>
    <ligand>
        <name>heme c</name>
        <dbReference type="ChEBI" id="CHEBI:61717"/>
        <label>1</label>
    </ligand>
</feature>
<evidence type="ECO:0000256" key="9">
    <source>
        <dbReference type="ARBA" id="ARBA00022723"/>
    </source>
</evidence>
<evidence type="ECO:0000256" key="8">
    <source>
        <dbReference type="ARBA" id="ARBA00022692"/>
    </source>
</evidence>
<dbReference type="InterPro" id="IPR009152">
    <property type="entry name" value="bc1_cytC-su"/>
</dbReference>
<evidence type="ECO:0000256" key="12">
    <source>
        <dbReference type="ARBA" id="ARBA00022982"/>
    </source>
</evidence>
<dbReference type="PIRSF" id="PIRSF000007">
    <property type="entry name" value="Ubiq_cycred_cyc"/>
    <property type="match status" value="1"/>
</dbReference>
<evidence type="ECO:0000256" key="6">
    <source>
        <dbReference type="ARBA" id="ARBA00022617"/>
    </source>
</evidence>
<keyword evidence="23" id="KW-1185">Reference proteome</keyword>
<dbReference type="InterPro" id="IPR009056">
    <property type="entry name" value="Cyt_c-like_dom"/>
</dbReference>
<dbReference type="Pfam" id="PF00034">
    <property type="entry name" value="Cytochrom_C"/>
    <property type="match status" value="1"/>
</dbReference>
<feature type="binding site" description="covalent" evidence="18">
    <location>
        <position position="172"/>
    </location>
    <ligand>
        <name>heme c</name>
        <dbReference type="ChEBI" id="CHEBI:61717"/>
        <label>2</label>
    </ligand>
</feature>
<evidence type="ECO:0000256" key="3">
    <source>
        <dbReference type="ARBA" id="ARBA00017819"/>
    </source>
</evidence>
<comment type="subunit">
    <text evidence="17">The cytochrome bc1 complex is composed of a cytochrome b (QcrB), the Rieske iron-sulfur protein (QcrA) and a diheme cytochrome c (QcrC) subunit.</text>
</comment>
<feature type="transmembrane region" description="Helical" evidence="17">
    <location>
        <begin position="257"/>
        <end position="276"/>
    </location>
</feature>
<keyword evidence="8 17" id="KW-0812">Transmembrane</keyword>
<evidence type="ECO:0000256" key="5">
    <source>
        <dbReference type="ARBA" id="ARBA00022475"/>
    </source>
</evidence>
<dbReference type="SUPFAM" id="SSF46626">
    <property type="entry name" value="Cytochrome c"/>
    <property type="match status" value="2"/>
</dbReference>
<evidence type="ECO:0000256" key="14">
    <source>
        <dbReference type="ARBA" id="ARBA00023004"/>
    </source>
</evidence>
<dbReference type="Gene3D" id="1.10.760.10">
    <property type="entry name" value="Cytochrome c-like domain"/>
    <property type="match status" value="2"/>
</dbReference>
<keyword evidence="5 17" id="KW-1003">Cell membrane</keyword>
<feature type="binding site" description="axial binding residue" evidence="19">
    <location>
        <position position="82"/>
    </location>
    <ligand>
        <name>heme c</name>
        <dbReference type="ChEBI" id="CHEBI:61717"/>
        <label>1</label>
    </ligand>
    <ligandPart>
        <name>Fe</name>
        <dbReference type="ChEBI" id="CHEBI:18248"/>
    </ligandPart>
</feature>